<evidence type="ECO:0000313" key="2">
    <source>
        <dbReference type="Proteomes" id="UP000805193"/>
    </source>
</evidence>
<comment type="caution">
    <text evidence="1">The sequence shown here is derived from an EMBL/GenBank/DDBJ whole genome shotgun (WGS) entry which is preliminary data.</text>
</comment>
<keyword evidence="2" id="KW-1185">Reference proteome</keyword>
<organism evidence="1 2">
    <name type="scientific">Ixodes persulcatus</name>
    <name type="common">Taiga tick</name>
    <dbReference type="NCBI Taxonomy" id="34615"/>
    <lineage>
        <taxon>Eukaryota</taxon>
        <taxon>Metazoa</taxon>
        <taxon>Ecdysozoa</taxon>
        <taxon>Arthropoda</taxon>
        <taxon>Chelicerata</taxon>
        <taxon>Arachnida</taxon>
        <taxon>Acari</taxon>
        <taxon>Parasitiformes</taxon>
        <taxon>Ixodida</taxon>
        <taxon>Ixodoidea</taxon>
        <taxon>Ixodidae</taxon>
        <taxon>Ixodinae</taxon>
        <taxon>Ixodes</taxon>
    </lineage>
</organism>
<evidence type="ECO:0000313" key="1">
    <source>
        <dbReference type="EMBL" id="KAG0434107.1"/>
    </source>
</evidence>
<reference evidence="1 2" key="1">
    <citation type="journal article" date="2020" name="Cell">
        <title>Large-Scale Comparative Analyses of Tick Genomes Elucidate Their Genetic Diversity and Vector Capacities.</title>
        <authorList>
            <consortium name="Tick Genome and Microbiome Consortium (TIGMIC)"/>
            <person name="Jia N."/>
            <person name="Wang J."/>
            <person name="Shi W."/>
            <person name="Du L."/>
            <person name="Sun Y."/>
            <person name="Zhan W."/>
            <person name="Jiang J.F."/>
            <person name="Wang Q."/>
            <person name="Zhang B."/>
            <person name="Ji P."/>
            <person name="Bell-Sakyi L."/>
            <person name="Cui X.M."/>
            <person name="Yuan T.T."/>
            <person name="Jiang B.G."/>
            <person name="Yang W.F."/>
            <person name="Lam T.T."/>
            <person name="Chang Q.C."/>
            <person name="Ding S.J."/>
            <person name="Wang X.J."/>
            <person name="Zhu J.G."/>
            <person name="Ruan X.D."/>
            <person name="Zhao L."/>
            <person name="Wei J.T."/>
            <person name="Ye R.Z."/>
            <person name="Que T.C."/>
            <person name="Du C.H."/>
            <person name="Zhou Y.H."/>
            <person name="Cheng J.X."/>
            <person name="Dai P.F."/>
            <person name="Guo W.B."/>
            <person name="Han X.H."/>
            <person name="Huang E.J."/>
            <person name="Li L.F."/>
            <person name="Wei W."/>
            <person name="Gao Y.C."/>
            <person name="Liu J.Z."/>
            <person name="Shao H.Z."/>
            <person name="Wang X."/>
            <person name="Wang C.C."/>
            <person name="Yang T.C."/>
            <person name="Huo Q.B."/>
            <person name="Li W."/>
            <person name="Chen H.Y."/>
            <person name="Chen S.E."/>
            <person name="Zhou L.G."/>
            <person name="Ni X.B."/>
            <person name="Tian J.H."/>
            <person name="Sheng Y."/>
            <person name="Liu T."/>
            <person name="Pan Y.S."/>
            <person name="Xia L.Y."/>
            <person name="Li J."/>
            <person name="Zhao F."/>
            <person name="Cao W.C."/>
        </authorList>
    </citation>
    <scope>NUCLEOTIDE SEQUENCE [LARGE SCALE GENOMIC DNA]</scope>
    <source>
        <strain evidence="1">Iper-2018</strain>
    </source>
</reference>
<dbReference type="Proteomes" id="UP000805193">
    <property type="component" value="Unassembled WGS sequence"/>
</dbReference>
<feature type="non-terminal residue" evidence="1">
    <location>
        <position position="80"/>
    </location>
</feature>
<accession>A0AC60QIE7</accession>
<name>A0AC60QIE7_IXOPE</name>
<proteinExistence type="predicted"/>
<protein>
    <submittedName>
        <fullName evidence="1">Uncharacterized protein</fullName>
    </submittedName>
</protein>
<gene>
    <name evidence="1" type="ORF">HPB47_019350</name>
</gene>
<sequence length="80" mass="8453">DPPLPHLKATPPRKSPTLGTTCALQKPSEPPTSPWPLTGYSSLRFPPNISLRFRGNDGAGSSTASGICKNCNSKADLVHL</sequence>
<feature type="non-terminal residue" evidence="1">
    <location>
        <position position="1"/>
    </location>
</feature>
<dbReference type="EMBL" id="JABSTQ010008749">
    <property type="protein sequence ID" value="KAG0434107.1"/>
    <property type="molecule type" value="Genomic_DNA"/>
</dbReference>